<feature type="compositionally biased region" description="Basic and acidic residues" evidence="1">
    <location>
        <begin position="154"/>
        <end position="179"/>
    </location>
</feature>
<dbReference type="SUPFAM" id="SSF57667">
    <property type="entry name" value="beta-beta-alpha zinc fingers"/>
    <property type="match status" value="1"/>
</dbReference>
<gene>
    <name evidence="2" type="ORF">PTTW11_09112</name>
</gene>
<proteinExistence type="predicted"/>
<dbReference type="Gene3D" id="3.30.160.60">
    <property type="entry name" value="Classic Zinc Finger"/>
    <property type="match status" value="1"/>
</dbReference>
<accession>A0A6S6WCD2</accession>
<name>A0A6S6WCD2_9PLEO</name>
<sequence length="257" mass="29022">MSTTNNPYLCGRSASQANDHHGPGQNNIQRVSKIAYGRTSTSPYNLAALPSQEFAQHNWPPSVYQAAQYNYHAPLTFRRRDSEVAGPSAPTGELWPTTQTVTTSSYSNQTLSPTLPQMVSSQRFYDPNPYTITEYIDTPSQHPPLDPNVFTETAENRHDRLPLRPRPSGEGRPKSEGDDVQRLYCSLCDDISFTGYSARRNYNRHMERHKDPKSIRCDKPECAKTFGRKDALLVHLRRSHPELDVPPAKKRKNGNPA</sequence>
<evidence type="ECO:0000313" key="2">
    <source>
        <dbReference type="EMBL" id="CAE7202847.1"/>
    </source>
</evidence>
<evidence type="ECO:0000256" key="1">
    <source>
        <dbReference type="SAM" id="MobiDB-lite"/>
    </source>
</evidence>
<feature type="region of interest" description="Disordered" evidence="1">
    <location>
        <begin position="149"/>
        <end position="179"/>
    </location>
</feature>
<organism evidence="2 3">
    <name type="scientific">Pyrenophora teres f. teres</name>
    <dbReference type="NCBI Taxonomy" id="97479"/>
    <lineage>
        <taxon>Eukaryota</taxon>
        <taxon>Fungi</taxon>
        <taxon>Dikarya</taxon>
        <taxon>Ascomycota</taxon>
        <taxon>Pezizomycotina</taxon>
        <taxon>Dothideomycetes</taxon>
        <taxon>Pleosporomycetidae</taxon>
        <taxon>Pleosporales</taxon>
        <taxon>Pleosporineae</taxon>
        <taxon>Pleosporaceae</taxon>
        <taxon>Pyrenophora</taxon>
    </lineage>
</organism>
<dbReference type="SMART" id="SM00355">
    <property type="entry name" value="ZnF_C2H2"/>
    <property type="match status" value="2"/>
</dbReference>
<dbReference type="PROSITE" id="PS00028">
    <property type="entry name" value="ZINC_FINGER_C2H2_1"/>
    <property type="match status" value="1"/>
</dbReference>
<dbReference type="PROSITE" id="PS50157">
    <property type="entry name" value="ZINC_FINGER_C2H2_2"/>
    <property type="match status" value="1"/>
</dbReference>
<feature type="compositionally biased region" description="Polar residues" evidence="1">
    <location>
        <begin position="1"/>
        <end position="17"/>
    </location>
</feature>
<dbReference type="Proteomes" id="UP000472372">
    <property type="component" value="Chromosome 8"/>
</dbReference>
<dbReference type="InterPro" id="IPR036236">
    <property type="entry name" value="Znf_C2H2_sf"/>
</dbReference>
<reference evidence="2" key="1">
    <citation type="submission" date="2021-02" db="EMBL/GenBank/DDBJ databases">
        <authorList>
            <person name="Syme A R."/>
            <person name="Syme A R."/>
            <person name="Moolhuijzen P."/>
        </authorList>
    </citation>
    <scope>NUCLEOTIDE SEQUENCE</scope>
    <source>
        <strain evidence="2">W1-1</strain>
    </source>
</reference>
<protein>
    <submittedName>
        <fullName evidence="2">Uncharacterized protein</fullName>
    </submittedName>
</protein>
<dbReference type="EMBL" id="HG992984">
    <property type="protein sequence ID" value="CAE7202847.1"/>
    <property type="molecule type" value="Genomic_DNA"/>
</dbReference>
<evidence type="ECO:0000313" key="3">
    <source>
        <dbReference type="Proteomes" id="UP000472372"/>
    </source>
</evidence>
<dbReference type="InterPro" id="IPR013087">
    <property type="entry name" value="Znf_C2H2_type"/>
</dbReference>
<dbReference type="AlphaFoldDB" id="A0A6S6WCD2"/>
<feature type="region of interest" description="Disordered" evidence="1">
    <location>
        <begin position="1"/>
        <end position="27"/>
    </location>
</feature>